<dbReference type="PANTHER" id="PTHR31423">
    <property type="entry name" value="YBAK DOMAIN-CONTAINING PROTEIN"/>
    <property type="match status" value="1"/>
</dbReference>
<dbReference type="Proteomes" id="UP000034849">
    <property type="component" value="Unassembled WGS sequence"/>
</dbReference>
<dbReference type="Pfam" id="PF04073">
    <property type="entry name" value="tRNA_edit"/>
    <property type="match status" value="1"/>
</dbReference>
<reference evidence="3 4" key="1">
    <citation type="journal article" date="2015" name="Nature">
        <title>rRNA introns, odd ribosomes, and small enigmatic genomes across a large radiation of phyla.</title>
        <authorList>
            <person name="Brown C.T."/>
            <person name="Hug L.A."/>
            <person name="Thomas B.C."/>
            <person name="Sharon I."/>
            <person name="Castelle C.J."/>
            <person name="Singh A."/>
            <person name="Wilkins M.J."/>
            <person name="Williams K.H."/>
            <person name="Banfield J.F."/>
        </authorList>
    </citation>
    <scope>NUCLEOTIDE SEQUENCE [LARGE SCALE GENOMIC DNA]</scope>
</reference>
<evidence type="ECO:0000313" key="3">
    <source>
        <dbReference type="EMBL" id="KKQ26952.1"/>
    </source>
</evidence>
<organism evidence="3 4">
    <name type="scientific">Candidatus Magasanikbacteria bacterium GW2011_GWC2_37_14</name>
    <dbReference type="NCBI Taxonomy" id="1619046"/>
    <lineage>
        <taxon>Bacteria</taxon>
        <taxon>Candidatus Magasanikiibacteriota</taxon>
    </lineage>
</organism>
<dbReference type="InterPro" id="IPR040285">
    <property type="entry name" value="ProX/PRXD1"/>
</dbReference>
<dbReference type="InterPro" id="IPR036754">
    <property type="entry name" value="YbaK/aa-tRNA-synt-asso_dom_sf"/>
</dbReference>
<comment type="similarity">
    <text evidence="1">Belongs to the PRORSD1 family.</text>
</comment>
<dbReference type="EMBL" id="LBSX01000018">
    <property type="protein sequence ID" value="KKQ26952.1"/>
    <property type="molecule type" value="Genomic_DNA"/>
</dbReference>
<sequence length="168" mass="19282">MINQNEIYAKIIQILDNNGVEYKLFSHQEALTYEDLAKVQQEAGFIGTEMKCLVLKANDTFFVYITLQGEKVNFDTIKEKLGVNKIKLCSSEELQEYFGAKPGCAYPFGFAVQYDIYIDPRIYNQNWLLFSPILPTKTVQAKGVDLKKVFDNIENKIEEVTNFNVSVQ</sequence>
<dbReference type="Gene3D" id="3.90.960.10">
    <property type="entry name" value="YbaK/aminoacyl-tRNA synthetase-associated domain"/>
    <property type="match status" value="1"/>
</dbReference>
<dbReference type="GO" id="GO:0004812">
    <property type="term" value="F:aminoacyl-tRNA ligase activity"/>
    <property type="evidence" value="ECO:0007669"/>
    <property type="project" value="UniProtKB-KW"/>
</dbReference>
<name>A0A0G0GAE6_9BACT</name>
<dbReference type="STRING" id="1619046.US42_C0018G0026"/>
<proteinExistence type="inferred from homology"/>
<dbReference type="SUPFAM" id="SSF55826">
    <property type="entry name" value="YbaK/ProRS associated domain"/>
    <property type="match status" value="1"/>
</dbReference>
<dbReference type="PANTHER" id="PTHR31423:SF3">
    <property type="entry name" value="PROLYL-TRNA SYNTHETASE ASSOCIATED DOMAIN-CONTAINING PROTEIN 1-RELATED"/>
    <property type="match status" value="1"/>
</dbReference>
<evidence type="ECO:0000256" key="1">
    <source>
        <dbReference type="ARBA" id="ARBA00010201"/>
    </source>
</evidence>
<keyword evidence="3" id="KW-0436">Ligase</keyword>
<dbReference type="InterPro" id="IPR007214">
    <property type="entry name" value="YbaK/aa-tRNA-synth-assoc-dom"/>
</dbReference>
<comment type="caution">
    <text evidence="3">The sequence shown here is derived from an EMBL/GenBank/DDBJ whole genome shotgun (WGS) entry which is preliminary data.</text>
</comment>
<feature type="domain" description="YbaK/aminoacyl-tRNA synthetase-associated" evidence="2">
    <location>
        <begin position="27"/>
        <end position="148"/>
    </location>
</feature>
<dbReference type="GO" id="GO:0002161">
    <property type="term" value="F:aminoacyl-tRNA deacylase activity"/>
    <property type="evidence" value="ECO:0007669"/>
    <property type="project" value="InterPro"/>
</dbReference>
<accession>A0A0G0GAE6</accession>
<dbReference type="CDD" id="cd04332">
    <property type="entry name" value="YbaK_like"/>
    <property type="match status" value="1"/>
</dbReference>
<gene>
    <name evidence="3" type="ORF">US42_C0018G0026</name>
</gene>
<keyword evidence="3" id="KW-0030">Aminoacyl-tRNA synthetase</keyword>
<protein>
    <submittedName>
        <fullName evidence="3">YbaK/prolyl-tRNA synthetase associated region</fullName>
    </submittedName>
</protein>
<evidence type="ECO:0000313" key="4">
    <source>
        <dbReference type="Proteomes" id="UP000034849"/>
    </source>
</evidence>
<evidence type="ECO:0000259" key="2">
    <source>
        <dbReference type="Pfam" id="PF04073"/>
    </source>
</evidence>
<dbReference type="AlphaFoldDB" id="A0A0G0GAE6"/>